<dbReference type="EMBL" id="CP036291">
    <property type="protein sequence ID" value="QDU88581.1"/>
    <property type="molecule type" value="Genomic_DNA"/>
</dbReference>
<dbReference type="Gene3D" id="1.10.443.10">
    <property type="entry name" value="Intergrase catalytic core"/>
    <property type="match status" value="1"/>
</dbReference>
<dbReference type="KEGG" id="pnd:Pla175_19600"/>
<dbReference type="InterPro" id="IPR013762">
    <property type="entry name" value="Integrase-like_cat_sf"/>
</dbReference>
<evidence type="ECO:0000313" key="9">
    <source>
        <dbReference type="EMBL" id="QDU88581.1"/>
    </source>
</evidence>
<reference evidence="9 10" key="1">
    <citation type="submission" date="2019-02" db="EMBL/GenBank/DDBJ databases">
        <title>Deep-cultivation of Planctomycetes and their phenomic and genomic characterization uncovers novel biology.</title>
        <authorList>
            <person name="Wiegand S."/>
            <person name="Jogler M."/>
            <person name="Boedeker C."/>
            <person name="Pinto D."/>
            <person name="Vollmers J."/>
            <person name="Rivas-Marin E."/>
            <person name="Kohn T."/>
            <person name="Peeters S.H."/>
            <person name="Heuer A."/>
            <person name="Rast P."/>
            <person name="Oberbeckmann S."/>
            <person name="Bunk B."/>
            <person name="Jeske O."/>
            <person name="Meyerdierks A."/>
            <person name="Storesund J.E."/>
            <person name="Kallscheuer N."/>
            <person name="Luecker S."/>
            <person name="Lage O.M."/>
            <person name="Pohl T."/>
            <person name="Merkel B.J."/>
            <person name="Hornburger P."/>
            <person name="Mueller R.-W."/>
            <person name="Bruemmer F."/>
            <person name="Labrenz M."/>
            <person name="Spormann A.M."/>
            <person name="Op den Camp H."/>
            <person name="Overmann J."/>
            <person name="Amann R."/>
            <person name="Jetten M.S.M."/>
            <person name="Mascher T."/>
            <person name="Medema M.H."/>
            <person name="Devos D.P."/>
            <person name="Kaster A.-K."/>
            <person name="Ovreas L."/>
            <person name="Rohde M."/>
            <person name="Galperin M.Y."/>
            <person name="Jogler C."/>
        </authorList>
    </citation>
    <scope>NUCLEOTIDE SEQUENCE [LARGE SCALE GENOMIC DNA]</scope>
    <source>
        <strain evidence="9 10">Pla175</strain>
    </source>
</reference>
<evidence type="ECO:0000256" key="3">
    <source>
        <dbReference type="ARBA" id="ARBA00023125"/>
    </source>
</evidence>
<dbReference type="Pfam" id="PF00589">
    <property type="entry name" value="Phage_integrase"/>
    <property type="match status" value="1"/>
</dbReference>
<dbReference type="InterPro" id="IPR050090">
    <property type="entry name" value="Tyrosine_recombinase_XerCD"/>
</dbReference>
<evidence type="ECO:0000256" key="6">
    <source>
        <dbReference type="SAM" id="MobiDB-lite"/>
    </source>
</evidence>
<gene>
    <name evidence="9" type="ORF">Pla175_19600</name>
</gene>
<dbReference type="GO" id="GO:0006310">
    <property type="term" value="P:DNA recombination"/>
    <property type="evidence" value="ECO:0007669"/>
    <property type="project" value="UniProtKB-KW"/>
</dbReference>
<dbReference type="PROSITE" id="PS51900">
    <property type="entry name" value="CB"/>
    <property type="match status" value="1"/>
</dbReference>
<protein>
    <submittedName>
        <fullName evidence="9">Site-specific tyrosine recombinase XerC</fullName>
    </submittedName>
</protein>
<keyword evidence="2" id="KW-0229">DNA integration</keyword>
<proteinExistence type="inferred from homology"/>
<dbReference type="RefSeq" id="WP_145283648.1">
    <property type="nucleotide sequence ID" value="NZ_CP036291.1"/>
</dbReference>
<dbReference type="PANTHER" id="PTHR30349">
    <property type="entry name" value="PHAGE INTEGRASE-RELATED"/>
    <property type="match status" value="1"/>
</dbReference>
<keyword evidence="10" id="KW-1185">Reference proteome</keyword>
<dbReference type="OrthoDB" id="212062at2"/>
<dbReference type="InterPro" id="IPR011010">
    <property type="entry name" value="DNA_brk_join_enz"/>
</dbReference>
<dbReference type="Proteomes" id="UP000317429">
    <property type="component" value="Chromosome"/>
</dbReference>
<evidence type="ECO:0000259" key="8">
    <source>
        <dbReference type="PROSITE" id="PS51900"/>
    </source>
</evidence>
<comment type="similarity">
    <text evidence="1">Belongs to the 'phage' integrase family.</text>
</comment>
<evidence type="ECO:0000256" key="4">
    <source>
        <dbReference type="ARBA" id="ARBA00023172"/>
    </source>
</evidence>
<dbReference type="InterPro" id="IPR002104">
    <property type="entry name" value="Integrase_catalytic"/>
</dbReference>
<accession>A0A518DAS9</accession>
<feature type="region of interest" description="Disordered" evidence="6">
    <location>
        <begin position="253"/>
        <end position="274"/>
    </location>
</feature>
<keyword evidence="3 5" id="KW-0238">DNA-binding</keyword>
<sequence length="421" mass="47047">MPAKSNTPEIQCAFYSWRLFRRNGVYFADGRSHSDRPGRRSLGTKDEAEARRLLVDLDRLKAEACGLAPRRSASTESVAAPLLLLDGRKLFEAHLARSPVTGGIQPSTQKRYRAILDKFLTFCATSRIGSWNDVDASVLERYSAFLQPNYAAKTIHAELTLCKQIVKWLIDRGHLQGREPIRLAMRKAQSQAAYCWRPEEVDAMLALCLESPELGWLHDVILTLATTGLRIAELAGLRWSDICLDDKMLSLSDETGVSPTRKSEDRRRLKSGRGRSLPIHDDLLLVLQRLPQRTGLVLRGPRGGKLKPDTVRRILVRDVLTPLGPRFPSPSGGQGFSDGRLHSFRHYFCSTCANSRVPEPMLMPWLGHADSAMVRRYYHLHDADARQKLCAVRFVGVNAAGRPAAVHDSDSVVDQEAPKPT</sequence>
<organism evidence="9 10">
    <name type="scientific">Pirellulimonas nuda</name>
    <dbReference type="NCBI Taxonomy" id="2528009"/>
    <lineage>
        <taxon>Bacteria</taxon>
        <taxon>Pseudomonadati</taxon>
        <taxon>Planctomycetota</taxon>
        <taxon>Planctomycetia</taxon>
        <taxon>Pirellulales</taxon>
        <taxon>Lacipirellulaceae</taxon>
        <taxon>Pirellulimonas</taxon>
    </lineage>
</organism>
<dbReference type="GO" id="GO:0003677">
    <property type="term" value="F:DNA binding"/>
    <property type="evidence" value="ECO:0007669"/>
    <property type="project" value="UniProtKB-UniRule"/>
</dbReference>
<dbReference type="PANTHER" id="PTHR30349:SF64">
    <property type="entry name" value="PROPHAGE INTEGRASE INTD-RELATED"/>
    <property type="match status" value="1"/>
</dbReference>
<dbReference type="GO" id="GO:0015074">
    <property type="term" value="P:DNA integration"/>
    <property type="evidence" value="ECO:0007669"/>
    <property type="project" value="UniProtKB-KW"/>
</dbReference>
<feature type="domain" description="Tyr recombinase" evidence="7">
    <location>
        <begin position="191"/>
        <end position="392"/>
    </location>
</feature>
<evidence type="ECO:0000313" key="10">
    <source>
        <dbReference type="Proteomes" id="UP000317429"/>
    </source>
</evidence>
<evidence type="ECO:0000256" key="5">
    <source>
        <dbReference type="PROSITE-ProRule" id="PRU01248"/>
    </source>
</evidence>
<keyword evidence="4" id="KW-0233">DNA recombination</keyword>
<dbReference type="PROSITE" id="PS51898">
    <property type="entry name" value="TYR_RECOMBINASE"/>
    <property type="match status" value="1"/>
</dbReference>
<name>A0A518DAS9_9BACT</name>
<dbReference type="Gene3D" id="1.10.150.130">
    <property type="match status" value="1"/>
</dbReference>
<dbReference type="InterPro" id="IPR010998">
    <property type="entry name" value="Integrase_recombinase_N"/>
</dbReference>
<evidence type="ECO:0000259" key="7">
    <source>
        <dbReference type="PROSITE" id="PS51898"/>
    </source>
</evidence>
<feature type="domain" description="Core-binding (CB)" evidence="8">
    <location>
        <begin position="82"/>
        <end position="170"/>
    </location>
</feature>
<dbReference type="InterPro" id="IPR044068">
    <property type="entry name" value="CB"/>
</dbReference>
<dbReference type="SUPFAM" id="SSF56349">
    <property type="entry name" value="DNA breaking-rejoining enzymes"/>
    <property type="match status" value="1"/>
</dbReference>
<evidence type="ECO:0000256" key="1">
    <source>
        <dbReference type="ARBA" id="ARBA00008857"/>
    </source>
</evidence>
<evidence type="ECO:0000256" key="2">
    <source>
        <dbReference type="ARBA" id="ARBA00022908"/>
    </source>
</evidence>
<dbReference type="AlphaFoldDB" id="A0A518DAS9"/>